<protein>
    <recommendedName>
        <fullName evidence="6">Chromosome partition protein Smc</fullName>
    </recommendedName>
</protein>
<comment type="similarity">
    <text evidence="6">Belongs to the SMC family.</text>
</comment>
<dbReference type="InterPro" id="IPR036277">
    <property type="entry name" value="SMC_hinge_sf"/>
</dbReference>
<dbReference type="EMBL" id="JBHSLD010000007">
    <property type="protein sequence ID" value="MFC5380418.1"/>
    <property type="molecule type" value="Genomic_DNA"/>
</dbReference>
<feature type="region of interest" description="Disordered" evidence="7">
    <location>
        <begin position="826"/>
        <end position="845"/>
    </location>
</feature>
<comment type="subcellular location">
    <subcellularLocation>
        <location evidence="6">Cytoplasm</location>
    </subcellularLocation>
</comment>
<dbReference type="SUPFAM" id="SSF52540">
    <property type="entry name" value="P-loop containing nucleoside triphosphate hydrolases"/>
    <property type="match status" value="1"/>
</dbReference>
<proteinExistence type="inferred from homology"/>
<dbReference type="RefSeq" id="WP_377002435.1">
    <property type="nucleotide sequence ID" value="NZ_JBHSLD010000007.1"/>
</dbReference>
<accession>A0ABW0GLN8</accession>
<dbReference type="Gene3D" id="1.10.287.620">
    <property type="entry name" value="Helix Hairpins"/>
    <property type="match status" value="1"/>
</dbReference>
<feature type="region of interest" description="Disordered" evidence="7">
    <location>
        <begin position="432"/>
        <end position="461"/>
    </location>
</feature>
<evidence type="ECO:0000313" key="9">
    <source>
        <dbReference type="EMBL" id="MFC5380418.1"/>
    </source>
</evidence>
<dbReference type="SMART" id="SM00968">
    <property type="entry name" value="SMC_hinge"/>
    <property type="match status" value="1"/>
</dbReference>
<keyword evidence="10" id="KW-1185">Reference proteome</keyword>
<comment type="function">
    <text evidence="6">Required for chromosome condensation and partitioning.</text>
</comment>
<feature type="domain" description="SMC hinge" evidence="8">
    <location>
        <begin position="527"/>
        <end position="649"/>
    </location>
</feature>
<evidence type="ECO:0000256" key="5">
    <source>
        <dbReference type="ARBA" id="ARBA00023125"/>
    </source>
</evidence>
<feature type="region of interest" description="Disordered" evidence="7">
    <location>
        <begin position="990"/>
        <end position="1032"/>
    </location>
</feature>
<dbReference type="Pfam" id="PF06470">
    <property type="entry name" value="SMC_hinge"/>
    <property type="match status" value="1"/>
</dbReference>
<sequence length="1244" mass="131445">MYLSSLTLRGFKSFASSTTLRLEPGITCVVGPNGSGKSNVVDAIAWVLGEQGARSLRGGSMADVVFAGTATRAPLGRAEVVLTFDNADGAIGEGTAEVSVTRTMFRTGGSEYAINGRSCRLLDVQEMLGDAGIGRELHVVVGQGRVDAVLQATPEDRRAFVEEAAGVLKHRKRKEKALRKLAAMDGNLVRLADLTSEISRQLKPLGRQARTARRARQIAADARDARLRLLADDIATARAALGGSDGPGPSARRLTEVASRLTAAGVARSRAEAELARVRPRAAAWAEQLGRARTATDRLRAIARVADERARLLAEPVDGPDADLDALGEAASQARRQADRLAAEVVVLQDRLAAATAARAAAEDAHEQADRTARELAADRARRSEAVARARGQVAALRGRVEAAEAEAERVVGTLAAAEARRAEAAAELDRLRRDAAASPGTDGTDGADDADDADETGDGQDPVAAAVAAHEHALGAHAALLEELREVEGHERVAERERAALLARRDALASTTVPVDATAAVLEHGEGVLGLLSTMLRVEPGHEHALAAALGPDADAVAVRTLEDATDAVERLHDADGGRVALVVPGATPHAGERTLPGLGELDGLALPDHVRPAAGLVLGEGPVADWARHRLARTVVVDDLAVARDVLGKAGPGADAVVVVTLLGDVLTVDALRGGSSAAPSLIERQAVLDEAERGVADAERVLASARADVAAARSRVDVARVALEEAETVRTGLDARMSALAEELGSVAAQVRAAGDEADRARAQHEQVTARRDGYARELEAAEAALVAAETRVGAGDDAGEAGHDHPDDAAADLPLLATRAREARQGETEARLAVRTGEERARTAAERAEAAGEALERGRRELDAAARRRAQRTAAATEARAVLTDATAAVETATVVLSRVTAGEQAVRAARDTAQAALRDAGAAEQALAAEHARLVEAAHAEELARTEQRLRLEQLVEVARDEHGFDADALVEQYGPDVAVPVLEEQATDPTAPTDPMDPTDTTRAPEPEPVPEPEPATEPYDRARQQRRLRAAERALADLGTVNPLAMEEYTALEERHRFLLQQQHDLTTSKKDLLGIIRDVDERVEQVVTAAFADTAREFEQIIPRLFPGGVGRLVLTDPDDMLATGIEVEARPAGKTVKRMSLLSGGERTLVALAFLVALFKARPSPFYVLDEIEAALDDANLGRLLVLLEELRQSSQLIVVTHQKRTMEAADALYGVTMRGDGVSTVVSQRLREVS</sequence>
<comment type="subunit">
    <text evidence="6">Homodimer.</text>
</comment>
<keyword evidence="2 6" id="KW-0547">Nucleotide-binding</keyword>
<keyword evidence="4 6" id="KW-0175">Coiled coil</keyword>
<comment type="caution">
    <text evidence="6">Lacks conserved residue(s) required for the propagation of feature annotation.</text>
</comment>
<dbReference type="Gene3D" id="3.40.50.300">
    <property type="entry name" value="P-loop containing nucleotide triphosphate hydrolases"/>
    <property type="match status" value="2"/>
</dbReference>
<feature type="coiled-coil region" evidence="6">
    <location>
        <begin position="691"/>
        <end position="795"/>
    </location>
</feature>
<dbReference type="Gene3D" id="1.20.1060.20">
    <property type="match status" value="1"/>
</dbReference>
<evidence type="ECO:0000256" key="6">
    <source>
        <dbReference type="HAMAP-Rule" id="MF_01894"/>
    </source>
</evidence>
<dbReference type="InterPro" id="IPR011890">
    <property type="entry name" value="SMC_prok"/>
</dbReference>
<evidence type="ECO:0000256" key="2">
    <source>
        <dbReference type="ARBA" id="ARBA00022741"/>
    </source>
</evidence>
<name>A0ABW0GLN8_9MICO</name>
<evidence type="ECO:0000256" key="4">
    <source>
        <dbReference type="ARBA" id="ARBA00023054"/>
    </source>
</evidence>
<comment type="domain">
    <text evidence="6">Contains large globular domains required for ATP hydrolysis at each terminus and a third globular domain forming a flexible hinge near the middle of the molecule. These domains are separated by coiled-coil structures.</text>
</comment>
<dbReference type="InterPro" id="IPR027417">
    <property type="entry name" value="P-loop_NTPase"/>
</dbReference>
<gene>
    <name evidence="6 9" type="primary">smc</name>
    <name evidence="9" type="ORF">ACFPJ6_06415</name>
</gene>
<evidence type="ECO:0000256" key="1">
    <source>
        <dbReference type="ARBA" id="ARBA00022490"/>
    </source>
</evidence>
<dbReference type="HAMAP" id="MF_01894">
    <property type="entry name" value="Smc_prok"/>
    <property type="match status" value="1"/>
</dbReference>
<feature type="compositionally biased region" description="Low complexity" evidence="7">
    <location>
        <begin position="993"/>
        <end position="1010"/>
    </location>
</feature>
<dbReference type="Proteomes" id="UP001596122">
    <property type="component" value="Unassembled WGS sequence"/>
</dbReference>
<dbReference type="PIRSF" id="PIRSF005719">
    <property type="entry name" value="SMC"/>
    <property type="match status" value="1"/>
</dbReference>
<organism evidence="9 10">
    <name type="scientific">Aquipuribacter nitratireducens</name>
    <dbReference type="NCBI Taxonomy" id="650104"/>
    <lineage>
        <taxon>Bacteria</taxon>
        <taxon>Bacillati</taxon>
        <taxon>Actinomycetota</taxon>
        <taxon>Actinomycetes</taxon>
        <taxon>Micrococcales</taxon>
        <taxon>Intrasporangiaceae</taxon>
        <taxon>Aquipuribacter</taxon>
    </lineage>
</organism>
<keyword evidence="3 6" id="KW-0067">ATP-binding</keyword>
<evidence type="ECO:0000313" key="10">
    <source>
        <dbReference type="Proteomes" id="UP001596122"/>
    </source>
</evidence>
<dbReference type="InterPro" id="IPR010935">
    <property type="entry name" value="SMC_hinge"/>
</dbReference>
<keyword evidence="1 6" id="KW-0963">Cytoplasm</keyword>
<dbReference type="SUPFAM" id="SSF75553">
    <property type="entry name" value="Smc hinge domain"/>
    <property type="match status" value="1"/>
</dbReference>
<feature type="compositionally biased region" description="Pro residues" evidence="7">
    <location>
        <begin position="1013"/>
        <end position="1022"/>
    </location>
</feature>
<evidence type="ECO:0000256" key="3">
    <source>
        <dbReference type="ARBA" id="ARBA00022840"/>
    </source>
</evidence>
<dbReference type="InterPro" id="IPR003395">
    <property type="entry name" value="RecF/RecN/SMC_N"/>
</dbReference>
<dbReference type="NCBIfam" id="TIGR02168">
    <property type="entry name" value="SMC_prok_B"/>
    <property type="match status" value="1"/>
</dbReference>
<feature type="compositionally biased region" description="Acidic residues" evidence="7">
    <location>
        <begin position="446"/>
        <end position="459"/>
    </location>
</feature>
<dbReference type="PANTHER" id="PTHR43977">
    <property type="entry name" value="STRUCTURAL MAINTENANCE OF CHROMOSOMES PROTEIN 3"/>
    <property type="match status" value="1"/>
</dbReference>
<evidence type="ECO:0000259" key="8">
    <source>
        <dbReference type="SMART" id="SM00968"/>
    </source>
</evidence>
<evidence type="ECO:0000256" key="7">
    <source>
        <dbReference type="SAM" id="MobiDB-lite"/>
    </source>
</evidence>
<dbReference type="InterPro" id="IPR024704">
    <property type="entry name" value="SMC"/>
</dbReference>
<feature type="binding site" evidence="6">
    <location>
        <begin position="32"/>
        <end position="39"/>
    </location>
    <ligand>
        <name>ATP</name>
        <dbReference type="ChEBI" id="CHEBI:30616"/>
    </ligand>
</feature>
<dbReference type="Pfam" id="PF02463">
    <property type="entry name" value="SMC_N"/>
    <property type="match status" value="1"/>
</dbReference>
<reference evidence="10" key="1">
    <citation type="journal article" date="2019" name="Int. J. Syst. Evol. Microbiol.">
        <title>The Global Catalogue of Microorganisms (GCM) 10K type strain sequencing project: providing services to taxonomists for standard genome sequencing and annotation.</title>
        <authorList>
            <consortium name="The Broad Institute Genomics Platform"/>
            <consortium name="The Broad Institute Genome Sequencing Center for Infectious Disease"/>
            <person name="Wu L."/>
            <person name="Ma J."/>
        </authorList>
    </citation>
    <scope>NUCLEOTIDE SEQUENCE [LARGE SCALE GENOMIC DNA]</scope>
    <source>
        <strain evidence="10">CCUG 43114</strain>
    </source>
</reference>
<keyword evidence="5 6" id="KW-0238">DNA-binding</keyword>
<comment type="caution">
    <text evidence="9">The sequence shown here is derived from an EMBL/GenBank/DDBJ whole genome shotgun (WGS) entry which is preliminary data.</text>
</comment>